<dbReference type="SUPFAM" id="SSF54171">
    <property type="entry name" value="DNA-binding domain"/>
    <property type="match status" value="1"/>
</dbReference>
<evidence type="ECO:0000259" key="2">
    <source>
        <dbReference type="PROSITE" id="PS50982"/>
    </source>
</evidence>
<feature type="compositionally biased region" description="Pro residues" evidence="1">
    <location>
        <begin position="444"/>
        <end position="466"/>
    </location>
</feature>
<feature type="domain" description="MBD" evidence="2">
    <location>
        <begin position="11"/>
        <end position="81"/>
    </location>
</feature>
<dbReference type="GO" id="GO:0003677">
    <property type="term" value="F:DNA binding"/>
    <property type="evidence" value="ECO:0007669"/>
    <property type="project" value="InterPro"/>
</dbReference>
<dbReference type="PANTHER" id="PTHR16112:SF17">
    <property type="entry name" value="METHYL-CPG-BINDING DOMAIN PROTEIN 6"/>
    <property type="match status" value="1"/>
</dbReference>
<organism evidence="3 4">
    <name type="scientific">Monodon monoceros</name>
    <name type="common">Narwhal</name>
    <name type="synonym">Ceratodon monodon</name>
    <dbReference type="NCBI Taxonomy" id="40151"/>
    <lineage>
        <taxon>Eukaryota</taxon>
        <taxon>Metazoa</taxon>
        <taxon>Chordata</taxon>
        <taxon>Craniata</taxon>
        <taxon>Vertebrata</taxon>
        <taxon>Euteleostomi</taxon>
        <taxon>Mammalia</taxon>
        <taxon>Eutheria</taxon>
        <taxon>Laurasiatheria</taxon>
        <taxon>Artiodactyla</taxon>
        <taxon>Whippomorpha</taxon>
        <taxon>Cetacea</taxon>
        <taxon>Odontoceti</taxon>
        <taxon>Monodontidae</taxon>
        <taxon>Monodon</taxon>
    </lineage>
</organism>
<feature type="compositionally biased region" description="Basic residues" evidence="1">
    <location>
        <begin position="952"/>
        <end position="963"/>
    </location>
</feature>
<dbReference type="InterPro" id="IPR001739">
    <property type="entry name" value="Methyl_CpG_DNA-bd"/>
</dbReference>
<feature type="compositionally biased region" description="Low complexity" evidence="1">
    <location>
        <begin position="301"/>
        <end position="312"/>
    </location>
</feature>
<feature type="compositionally biased region" description="Low complexity" evidence="1">
    <location>
        <begin position="595"/>
        <end position="607"/>
    </location>
</feature>
<feature type="compositionally biased region" description="Pro residues" evidence="1">
    <location>
        <begin position="269"/>
        <end position="291"/>
    </location>
</feature>
<reference evidence="3" key="2">
    <citation type="submission" date="2025-09" db="UniProtKB">
        <authorList>
            <consortium name="Ensembl"/>
        </authorList>
    </citation>
    <scope>IDENTIFICATION</scope>
</reference>
<feature type="compositionally biased region" description="Pro residues" evidence="1">
    <location>
        <begin position="140"/>
        <end position="155"/>
    </location>
</feature>
<dbReference type="InterPro" id="IPR016177">
    <property type="entry name" value="DNA-bd_dom_sf"/>
</dbReference>
<feature type="compositionally biased region" description="Gly residues" evidence="1">
    <location>
        <begin position="640"/>
        <end position="654"/>
    </location>
</feature>
<feature type="compositionally biased region" description="Low complexity" evidence="1">
    <location>
        <begin position="413"/>
        <end position="424"/>
    </location>
</feature>
<evidence type="ECO:0000313" key="4">
    <source>
        <dbReference type="Proteomes" id="UP000694561"/>
    </source>
</evidence>
<dbReference type="PANTHER" id="PTHR16112">
    <property type="entry name" value="METHYL-CPG BINDING PROTEIN, DROSOPHILA"/>
    <property type="match status" value="1"/>
</dbReference>
<keyword evidence="4" id="KW-1185">Reference proteome</keyword>
<accession>A0A8C6C3H6</accession>
<feature type="compositionally biased region" description="Low complexity" evidence="1">
    <location>
        <begin position="467"/>
        <end position="501"/>
    </location>
</feature>
<dbReference type="PRINTS" id="PR01217">
    <property type="entry name" value="PRICHEXTENSN"/>
</dbReference>
<dbReference type="SMART" id="SM00391">
    <property type="entry name" value="MBD"/>
    <property type="match status" value="1"/>
</dbReference>
<dbReference type="AlphaFoldDB" id="A0A8C6C3H6"/>
<feature type="compositionally biased region" description="Polar residues" evidence="1">
    <location>
        <begin position="964"/>
        <end position="984"/>
    </location>
</feature>
<feature type="compositionally biased region" description="Low complexity" evidence="1">
    <location>
        <begin position="323"/>
        <end position="332"/>
    </location>
</feature>
<feature type="compositionally biased region" description="Pro residues" evidence="1">
    <location>
        <begin position="810"/>
        <end position="822"/>
    </location>
</feature>
<feature type="region of interest" description="Disordered" evidence="1">
    <location>
        <begin position="239"/>
        <end position="530"/>
    </location>
</feature>
<feature type="region of interest" description="Disordered" evidence="1">
    <location>
        <begin position="692"/>
        <end position="741"/>
    </location>
</feature>
<dbReference type="GO" id="GO:0005654">
    <property type="term" value="C:nucleoplasm"/>
    <property type="evidence" value="ECO:0007669"/>
    <property type="project" value="Ensembl"/>
</dbReference>
<feature type="region of interest" description="Disordered" evidence="1">
    <location>
        <begin position="548"/>
        <end position="623"/>
    </location>
</feature>
<reference evidence="3" key="1">
    <citation type="submission" date="2025-08" db="UniProtKB">
        <authorList>
            <consortium name="Ensembl"/>
        </authorList>
    </citation>
    <scope>IDENTIFICATION</scope>
</reference>
<proteinExistence type="predicted"/>
<evidence type="ECO:0000313" key="3">
    <source>
        <dbReference type="Ensembl" id="ENSMMNP00015022779.1"/>
    </source>
</evidence>
<dbReference type="GO" id="GO:0001650">
    <property type="term" value="C:fibrillar center"/>
    <property type="evidence" value="ECO:0007669"/>
    <property type="project" value="Ensembl"/>
</dbReference>
<feature type="region of interest" description="Disordered" evidence="1">
    <location>
        <begin position="1097"/>
        <end position="1143"/>
    </location>
</feature>
<feature type="compositionally biased region" description="Low complexity" evidence="1">
    <location>
        <begin position="825"/>
        <end position="842"/>
    </location>
</feature>
<feature type="compositionally biased region" description="Pro residues" evidence="1">
    <location>
        <begin position="575"/>
        <end position="594"/>
    </location>
</feature>
<dbReference type="PROSITE" id="PS50982">
    <property type="entry name" value="MBD"/>
    <property type="match status" value="1"/>
</dbReference>
<feature type="compositionally biased region" description="Pro residues" evidence="1">
    <location>
        <begin position="396"/>
        <end position="412"/>
    </location>
</feature>
<gene>
    <name evidence="3" type="primary">MBD6</name>
</gene>
<feature type="compositionally biased region" description="Pro residues" evidence="1">
    <location>
        <begin position="163"/>
        <end position="179"/>
    </location>
</feature>
<feature type="compositionally biased region" description="Polar residues" evidence="1">
    <location>
        <begin position="1098"/>
        <end position="1109"/>
    </location>
</feature>
<sequence length="1143" mass="115317">MNGGNESSGADRAGGPVATSVPIGWQRCVREGAVLYISPSGTELSSLEQTRSYLLSDGTCKCGLECPLNVPKVFNFDPLAPVTPGGAGVGPASEEDMTKLCNHRRKAVAMATLYRSMETTCSHSSPGEGASPQMFHTVSPGPPSARPPCRVPPTTPLNGGPGSLPPEPPSVPQAFPPLAGPGGLFPQPRLPDPVPSGGSSSPCFLPRGNAPSPAPPPPPAISLNAPSYSWGAALRSSLVPPDLGSPPAPHASSSPPSDPPLFHCSDALTPPPLPPSNNLPGPPGPPGPATQPPVSSATMHLPLVLGPLGGAPTVEGPGAPPFLASSLLSAAAKAQHPPLPPPSTLQGRRPRAQAPSASHSSSSPRPSQRRPRRPPTVLRLLEGGGPQAPRRSRPRAPAPAPQPFPLPEPSQPILPSVLSLLGLPTPGPPHSDGSFNLLGSDAHLPPPPTLSSGSPPQPRHPMPPSLPGTTSGSLSSVPGAPAPPAASKAPLVPSPVLQSPSEALGMGSGPACPLPPLAGGEAFPFPSPEQGLALSGAGFPGMLGTLPLPLSLGQPPPSPLLSHSLFGVLAGGGGQPPPEPLLPPPGGPGPPLAPGEPEGPSLLVASLLPPPPSDLLPPPSAPPSNLLASFLPLLALGPTAGDGEGSAEGAGGPSGETFSGLGDLPPLLFPPLSAPPTLIALNSALLAASLDPPSGAPPQPCVLSAPQPGPPTSSVTTATTDPGASSLGKAPSNSGRPPQLLSPLLSASLLGDLSSLTSSPGTLPSLLQPPGPLLSGQLGLQLLPVGGAPPPLSEASSPLACLLQSLQIPPEQPEAPCLPPESPTSALEPEPARPPLSALAPPHGSPDPTVPELLTGRGSGKRGRRGGGGLRGINGEARPGRGRKPGSRREPGRLALKWGARGGFNGQMERSPRRTHHWQHNGELAEGGAEPKDPSPSGPHSEDLKVPPGVVRKSRRGRRRKYNPTRNSNSSRQDVTLDPSPTTRVSVRPCVGGCGCECVYGVRQEEKVSGSGEKIKDFLIPSCLITSFNFPSCIGGCPSASPGPPWPSCQKQEEETGPIAAIPGAGSDPDWGELSAEPWEPLPATCTCGQWVGALLPTRSTNATPSPQSHPEPLQGVGRSPPPPQSHVTEKAWGGYMALSPPG</sequence>
<feature type="compositionally biased region" description="Low complexity" evidence="1">
    <location>
        <begin position="352"/>
        <end position="366"/>
    </location>
</feature>
<feature type="compositionally biased region" description="Polar residues" evidence="1">
    <location>
        <begin position="712"/>
        <end position="723"/>
    </location>
</feature>
<dbReference type="GeneTree" id="ENSGT00530000064137"/>
<feature type="compositionally biased region" description="Pro residues" evidence="1">
    <location>
        <begin position="608"/>
        <end position="622"/>
    </location>
</feature>
<protein>
    <submittedName>
        <fullName evidence="3">Methyl-CpG binding domain protein 6</fullName>
    </submittedName>
</protein>
<feature type="region of interest" description="Disordered" evidence="1">
    <location>
        <begin position="639"/>
        <end position="662"/>
    </location>
</feature>
<dbReference type="GO" id="GO:0010369">
    <property type="term" value="C:chromocenter"/>
    <property type="evidence" value="ECO:0007669"/>
    <property type="project" value="Ensembl"/>
</dbReference>
<evidence type="ECO:0000256" key="1">
    <source>
        <dbReference type="SAM" id="MobiDB-lite"/>
    </source>
</evidence>
<dbReference type="GO" id="GO:0003682">
    <property type="term" value="F:chromatin binding"/>
    <property type="evidence" value="ECO:0007669"/>
    <property type="project" value="Ensembl"/>
</dbReference>
<name>A0A8C6C3H6_MONMO</name>
<dbReference type="Proteomes" id="UP000694561">
    <property type="component" value="Unplaced"/>
</dbReference>
<feature type="region of interest" description="Disordered" evidence="1">
    <location>
        <begin position="119"/>
        <end position="220"/>
    </location>
</feature>
<dbReference type="Ensembl" id="ENSMMNT00015025034.1">
    <property type="protein sequence ID" value="ENSMMNP00015022779.1"/>
    <property type="gene ID" value="ENSMMNG00015016740.1"/>
</dbReference>
<feature type="region of interest" description="Disordered" evidence="1">
    <location>
        <begin position="805"/>
        <end position="984"/>
    </location>
</feature>